<feature type="transmembrane region" description="Helical" evidence="1">
    <location>
        <begin position="80"/>
        <end position="102"/>
    </location>
</feature>
<accession>A0ABP3TFS9</accession>
<keyword evidence="3" id="KW-1185">Reference proteome</keyword>
<dbReference type="EMBL" id="BAAAET010000004">
    <property type="protein sequence ID" value="GAA0698801.1"/>
    <property type="molecule type" value="Genomic_DNA"/>
</dbReference>
<reference evidence="3" key="1">
    <citation type="journal article" date="2019" name="Int. J. Syst. Evol. Microbiol.">
        <title>The Global Catalogue of Microorganisms (GCM) 10K type strain sequencing project: providing services to taxonomists for standard genome sequencing and annotation.</title>
        <authorList>
            <consortium name="The Broad Institute Genomics Platform"/>
            <consortium name="The Broad Institute Genome Sequencing Center for Infectious Disease"/>
            <person name="Wu L."/>
            <person name="Ma J."/>
        </authorList>
    </citation>
    <scope>NUCLEOTIDE SEQUENCE [LARGE SCALE GENOMIC DNA]</scope>
    <source>
        <strain evidence="3">JCM 15134</strain>
    </source>
</reference>
<feature type="transmembrane region" description="Helical" evidence="1">
    <location>
        <begin position="109"/>
        <end position="129"/>
    </location>
</feature>
<protein>
    <submittedName>
        <fullName evidence="2">Uncharacterized protein</fullName>
    </submittedName>
</protein>
<gene>
    <name evidence="2" type="ORF">GCM10009104_29230</name>
</gene>
<sequence length="263" mass="29394">MNSETRDKIVQMDLSLVAPICYLTETFNALLRGCFRILCRYPRACLSLTGLLYLTGLVLINVPGLEFSIATAFLTLTAPIAMPLGFVLAYMGVGAILLALFARNPATRLPFAALLELLLLGPMLITALSDTRLMLLVGDNGSFVILVAHLCLMPWLFLRYQGWFMRHARWSTPAVLVLVSLIGFESQSGFTTTRISPEYFSLSDCRWERPINGVGVKGKAVQSCDVQLHHEGQEYHFRDVVMPSGRVSYLEVRHALVDHFQLR</sequence>
<organism evidence="2 3">
    <name type="scientific">Marinobacterium maritimum</name>
    <dbReference type="NCBI Taxonomy" id="500162"/>
    <lineage>
        <taxon>Bacteria</taxon>
        <taxon>Pseudomonadati</taxon>
        <taxon>Pseudomonadota</taxon>
        <taxon>Gammaproteobacteria</taxon>
        <taxon>Oceanospirillales</taxon>
        <taxon>Oceanospirillaceae</taxon>
        <taxon>Marinobacterium</taxon>
    </lineage>
</organism>
<evidence type="ECO:0000313" key="3">
    <source>
        <dbReference type="Proteomes" id="UP001499915"/>
    </source>
</evidence>
<keyword evidence="1" id="KW-1133">Transmembrane helix</keyword>
<proteinExistence type="predicted"/>
<dbReference type="Proteomes" id="UP001499915">
    <property type="component" value="Unassembled WGS sequence"/>
</dbReference>
<name>A0ABP3TFS9_9GAMM</name>
<evidence type="ECO:0000313" key="2">
    <source>
        <dbReference type="EMBL" id="GAA0698801.1"/>
    </source>
</evidence>
<dbReference type="RefSeq" id="WP_343807548.1">
    <property type="nucleotide sequence ID" value="NZ_BAAAET010000004.1"/>
</dbReference>
<evidence type="ECO:0000256" key="1">
    <source>
        <dbReference type="SAM" id="Phobius"/>
    </source>
</evidence>
<feature type="transmembrane region" description="Helical" evidence="1">
    <location>
        <begin position="141"/>
        <end position="160"/>
    </location>
</feature>
<keyword evidence="1" id="KW-0472">Membrane</keyword>
<feature type="transmembrane region" description="Helical" evidence="1">
    <location>
        <begin position="51"/>
        <end position="74"/>
    </location>
</feature>
<comment type="caution">
    <text evidence="2">The sequence shown here is derived from an EMBL/GenBank/DDBJ whole genome shotgun (WGS) entry which is preliminary data.</text>
</comment>
<keyword evidence="1" id="KW-0812">Transmembrane</keyword>